<evidence type="ECO:0000256" key="6">
    <source>
        <dbReference type="ARBA" id="ARBA00023136"/>
    </source>
</evidence>
<evidence type="ECO:0000256" key="3">
    <source>
        <dbReference type="ARBA" id="ARBA00022475"/>
    </source>
</evidence>
<dbReference type="InterPro" id="IPR045276">
    <property type="entry name" value="YbiO_bact"/>
</dbReference>
<evidence type="ECO:0000256" key="5">
    <source>
        <dbReference type="ARBA" id="ARBA00022989"/>
    </source>
</evidence>
<dbReference type="Pfam" id="PF25392">
    <property type="entry name" value="MS_channel_TM1"/>
    <property type="match status" value="1"/>
</dbReference>
<feature type="domain" description="Mechanosensitive ion channel MscS C-terminal" evidence="11">
    <location>
        <begin position="715"/>
        <end position="751"/>
    </location>
</feature>
<feature type="transmembrane region" description="Helical" evidence="8">
    <location>
        <begin position="452"/>
        <end position="476"/>
    </location>
</feature>
<feature type="compositionally biased region" description="Low complexity" evidence="7">
    <location>
        <begin position="59"/>
        <end position="87"/>
    </location>
</feature>
<keyword evidence="5 8" id="KW-1133">Transmembrane helix</keyword>
<evidence type="ECO:0000259" key="11">
    <source>
        <dbReference type="Pfam" id="PF21082"/>
    </source>
</evidence>
<dbReference type="InterPro" id="IPR011066">
    <property type="entry name" value="MscS_channel_C_sf"/>
</dbReference>
<feature type="transmembrane region" description="Helical" evidence="8">
    <location>
        <begin position="329"/>
        <end position="347"/>
    </location>
</feature>
<dbReference type="GO" id="GO:0005886">
    <property type="term" value="C:plasma membrane"/>
    <property type="evidence" value="ECO:0007669"/>
    <property type="project" value="UniProtKB-SubCell"/>
</dbReference>
<proteinExistence type="inferred from homology"/>
<dbReference type="SUPFAM" id="SSF50182">
    <property type="entry name" value="Sm-like ribonucleoproteins"/>
    <property type="match status" value="1"/>
</dbReference>
<evidence type="ECO:0000259" key="10">
    <source>
        <dbReference type="Pfam" id="PF00924"/>
    </source>
</evidence>
<dbReference type="RefSeq" id="WP_143948538.1">
    <property type="nucleotide sequence ID" value="NZ_BAABMB010000001.1"/>
</dbReference>
<dbReference type="Gene3D" id="1.10.287.1260">
    <property type="match status" value="1"/>
</dbReference>
<dbReference type="Pfam" id="PF21088">
    <property type="entry name" value="MS_channel_1st"/>
    <property type="match status" value="1"/>
</dbReference>
<dbReference type="Pfam" id="PF21082">
    <property type="entry name" value="MS_channel_3rd"/>
    <property type="match status" value="1"/>
</dbReference>
<feature type="transmembrane region" description="Helical" evidence="8">
    <location>
        <begin position="303"/>
        <end position="323"/>
    </location>
</feature>
<dbReference type="InterPro" id="IPR049278">
    <property type="entry name" value="MS_channel_C"/>
</dbReference>
<comment type="subcellular location">
    <subcellularLocation>
        <location evidence="1">Cell membrane</location>
        <topology evidence="1">Multi-pass membrane protein</topology>
    </subcellularLocation>
</comment>
<gene>
    <name evidence="14" type="ORF">FOZ76_12180</name>
</gene>
<feature type="transmembrane region" description="Helical" evidence="8">
    <location>
        <begin position="217"/>
        <end position="239"/>
    </location>
</feature>
<dbReference type="InterPro" id="IPR006685">
    <property type="entry name" value="MscS_channel_2nd"/>
</dbReference>
<evidence type="ECO:0000259" key="12">
    <source>
        <dbReference type="Pfam" id="PF21088"/>
    </source>
</evidence>
<dbReference type="PANTHER" id="PTHR30460">
    <property type="entry name" value="MODERATE CONDUCTANCE MECHANOSENSITIVE CHANNEL YBIO"/>
    <property type="match status" value="1"/>
</dbReference>
<feature type="transmembrane region" description="Helical" evidence="8">
    <location>
        <begin position="573"/>
        <end position="591"/>
    </location>
</feature>
<dbReference type="AlphaFoldDB" id="A0A556ANM0"/>
<dbReference type="EMBL" id="VLTJ01000024">
    <property type="protein sequence ID" value="TSH94477.1"/>
    <property type="molecule type" value="Genomic_DNA"/>
</dbReference>
<evidence type="ECO:0000256" key="1">
    <source>
        <dbReference type="ARBA" id="ARBA00004651"/>
    </source>
</evidence>
<dbReference type="Gene3D" id="3.30.70.100">
    <property type="match status" value="1"/>
</dbReference>
<evidence type="ECO:0000256" key="7">
    <source>
        <dbReference type="SAM" id="MobiDB-lite"/>
    </source>
</evidence>
<keyword evidence="3" id="KW-1003">Cell membrane</keyword>
<feature type="chain" id="PRO_5022146028" evidence="9">
    <location>
        <begin position="19"/>
        <end position="836"/>
    </location>
</feature>
<evidence type="ECO:0000313" key="15">
    <source>
        <dbReference type="Proteomes" id="UP000318405"/>
    </source>
</evidence>
<keyword evidence="6 8" id="KW-0472">Membrane</keyword>
<feature type="domain" description="Mechanosensitive ion channel MscS" evidence="10">
    <location>
        <begin position="594"/>
        <end position="656"/>
    </location>
</feature>
<dbReference type="InterPro" id="IPR057485">
    <property type="entry name" value="YbiO-like_TM1"/>
</dbReference>
<evidence type="ECO:0000256" key="9">
    <source>
        <dbReference type="SAM" id="SignalP"/>
    </source>
</evidence>
<keyword evidence="4 8" id="KW-0812">Transmembrane</keyword>
<feature type="transmembrane region" description="Helical" evidence="8">
    <location>
        <begin position="548"/>
        <end position="567"/>
    </location>
</feature>
<keyword evidence="9" id="KW-0732">Signal</keyword>
<feature type="signal peptide" evidence="9">
    <location>
        <begin position="1"/>
        <end position="18"/>
    </location>
</feature>
<dbReference type="Proteomes" id="UP000318405">
    <property type="component" value="Unassembled WGS sequence"/>
</dbReference>
<dbReference type="OrthoDB" id="6500477at2"/>
<evidence type="ECO:0000256" key="4">
    <source>
        <dbReference type="ARBA" id="ARBA00022692"/>
    </source>
</evidence>
<protein>
    <submittedName>
        <fullName evidence="14">Mechanosensitive ion channel</fullName>
    </submittedName>
</protein>
<reference evidence="14 15" key="1">
    <citation type="submission" date="2019-07" db="EMBL/GenBank/DDBJ databases">
        <title>Qingshengfaniella alkalisoli gen. nov., sp. nov., isolated from saline soil.</title>
        <authorList>
            <person name="Xu L."/>
            <person name="Huang X.-X."/>
            <person name="Sun J.-Q."/>
        </authorList>
    </citation>
    <scope>NUCLEOTIDE SEQUENCE [LARGE SCALE GENOMIC DNA]</scope>
    <source>
        <strain evidence="14 15">DSM 27279</strain>
    </source>
</reference>
<feature type="compositionally biased region" description="Basic and acidic residues" evidence="7">
    <location>
        <begin position="822"/>
        <end position="836"/>
    </location>
</feature>
<feature type="region of interest" description="Disordered" evidence="7">
    <location>
        <begin position="799"/>
        <end position="836"/>
    </location>
</feature>
<name>A0A556ANM0_9BURK</name>
<feature type="transmembrane region" description="Helical" evidence="8">
    <location>
        <begin position="368"/>
        <end position="393"/>
    </location>
</feature>
<dbReference type="Gene3D" id="2.30.30.60">
    <property type="match status" value="1"/>
</dbReference>
<organism evidence="14 15">
    <name type="scientific">Verticiella sediminum</name>
    <dbReference type="NCBI Taxonomy" id="1247510"/>
    <lineage>
        <taxon>Bacteria</taxon>
        <taxon>Pseudomonadati</taxon>
        <taxon>Pseudomonadota</taxon>
        <taxon>Betaproteobacteria</taxon>
        <taxon>Burkholderiales</taxon>
        <taxon>Alcaligenaceae</taxon>
        <taxon>Verticiella</taxon>
    </lineage>
</organism>
<dbReference type="GO" id="GO:0008381">
    <property type="term" value="F:mechanosensitive monoatomic ion channel activity"/>
    <property type="evidence" value="ECO:0007669"/>
    <property type="project" value="InterPro"/>
</dbReference>
<dbReference type="InterPro" id="IPR011014">
    <property type="entry name" value="MscS_channel_TM-2"/>
</dbReference>
<feature type="transmembrane region" description="Helical" evidence="8">
    <location>
        <begin position="405"/>
        <end position="431"/>
    </location>
</feature>
<dbReference type="InterPro" id="IPR049142">
    <property type="entry name" value="MS_channel_1st"/>
</dbReference>
<dbReference type="InterPro" id="IPR023408">
    <property type="entry name" value="MscS_beta-dom_sf"/>
</dbReference>
<dbReference type="SUPFAM" id="SSF82861">
    <property type="entry name" value="Mechanosensitive channel protein MscS (YggB), transmembrane region"/>
    <property type="match status" value="1"/>
</dbReference>
<evidence type="ECO:0000259" key="13">
    <source>
        <dbReference type="Pfam" id="PF25392"/>
    </source>
</evidence>
<accession>A0A556ANM0</accession>
<dbReference type="PANTHER" id="PTHR30460:SF0">
    <property type="entry name" value="MODERATE CONDUCTANCE MECHANOSENSITIVE CHANNEL YBIO"/>
    <property type="match status" value="1"/>
</dbReference>
<comment type="similarity">
    <text evidence="2">Belongs to the MscS (TC 1.A.23) family.</text>
</comment>
<feature type="transmembrane region" description="Helical" evidence="8">
    <location>
        <begin position="496"/>
        <end position="517"/>
    </location>
</feature>
<sequence length="836" mass="89732">MAWLVVLCSVCFLQTAVAAEASASAPSAAANYGTLADVLENDATRERLIEQLRTLAAEQPPAGAAAPATSAAADPASATPPATASPAQDRAGQAAANNRLAEVSLAGRIADGMQSFVGDLIDDAGTAAVTLRDLFTGEAQPASRVVDWPAMLGQLAVVAVATIVAFLILRALATGLFRRLDQWVVHRGKTPPPAAEPGLRTRFSALGSRVHLWSTRVAAIVLALVVDVAVILLAGAVGYGTAVFMGVRGFVGIFDMLFVNAFVAVEIARALVRMVFATRFENLRLLPMADDVAKYWDRWLERLVSIAGYGLLVVVPVLGAMLSPAIGQLAGFVIMLCVYVYAVSVIWRNRKLIRDRITRRAQHASTAFFGTLLRVLARTWHVLAIAYFTVLLVASQVDPAGALPFMAAATAQTVLAVGIGMLISAILTLLLSRHIRLSADLNRRLPMLEARLNSYVPATLKGLRLVILVAVALIVLDAWHAFNLSAWVASERGAAFIGTVVRVAIILFVAMAVWTVIASVIEHRLNLGPDAAGKTKLPSAREKTLLSLFRNASLVVIVTMTVLVLLSQIGINIGPLIAGAGVVGLAIGFGAQKLVQDVITGVFIQLENGMNQNDVVEVAGIFGTVEKLTIRSVGIRTLDGGYHLIPFSSVDKVSNHMRDFSYHWGEYTVAHRENVDDVFFHLRAAYDEMQQDEVLAPELLEDITIAGVTKLDERGFTVRVLIKTTPGMQWAVQRAYNRLVKKHFNAAGIELPYPHTVVYFGQDKNGQAPAANVHTVEAREVLEGNAPGNGAMFRPLAAAQPAHAKDKADVLGNELDTVYDEDGQRKEPPAPQPERT</sequence>
<dbReference type="InterPro" id="IPR010920">
    <property type="entry name" value="LSM_dom_sf"/>
</dbReference>
<evidence type="ECO:0000256" key="2">
    <source>
        <dbReference type="ARBA" id="ARBA00008017"/>
    </source>
</evidence>
<evidence type="ECO:0000256" key="8">
    <source>
        <dbReference type="SAM" id="Phobius"/>
    </source>
</evidence>
<feature type="transmembrane region" description="Helical" evidence="8">
    <location>
        <begin position="148"/>
        <end position="169"/>
    </location>
</feature>
<comment type="caution">
    <text evidence="14">The sequence shown here is derived from an EMBL/GenBank/DDBJ whole genome shotgun (WGS) entry which is preliminary data.</text>
</comment>
<feature type="region of interest" description="Disordered" evidence="7">
    <location>
        <begin position="59"/>
        <end position="93"/>
    </location>
</feature>
<keyword evidence="15" id="KW-1185">Reference proteome</keyword>
<evidence type="ECO:0000313" key="14">
    <source>
        <dbReference type="EMBL" id="TSH94477.1"/>
    </source>
</evidence>
<feature type="domain" description="Moderate conductance mechanosensitive channel YbiO-like transmembrane helix 1" evidence="13">
    <location>
        <begin position="409"/>
        <end position="487"/>
    </location>
</feature>
<feature type="transmembrane region" description="Helical" evidence="8">
    <location>
        <begin position="251"/>
        <end position="272"/>
    </location>
</feature>
<feature type="domain" description="Mechanosensitive ion channel transmembrane helices 2/3" evidence="12">
    <location>
        <begin position="553"/>
        <end position="592"/>
    </location>
</feature>
<dbReference type="SUPFAM" id="SSF82689">
    <property type="entry name" value="Mechanosensitive channel protein MscS (YggB), C-terminal domain"/>
    <property type="match status" value="1"/>
</dbReference>
<dbReference type="Pfam" id="PF00924">
    <property type="entry name" value="MS_channel_2nd"/>
    <property type="match status" value="1"/>
</dbReference>